<name>A0A841HEM9_HALSI</name>
<organism evidence="1 2">
    <name type="scientific">Halobacterium salinarum</name>
    <name type="common">Halobacterium halobium</name>
    <dbReference type="NCBI Taxonomy" id="2242"/>
    <lineage>
        <taxon>Archaea</taxon>
        <taxon>Methanobacteriati</taxon>
        <taxon>Methanobacteriota</taxon>
        <taxon>Stenosarchaea group</taxon>
        <taxon>Halobacteria</taxon>
        <taxon>Halobacteriales</taxon>
        <taxon>Halobacteriaceae</taxon>
        <taxon>Halobacterium</taxon>
    </lineage>
</organism>
<protein>
    <submittedName>
        <fullName evidence="1">Uncharacterized protein</fullName>
    </submittedName>
</protein>
<gene>
    <name evidence="1" type="ORF">HNR49_002275</name>
</gene>
<dbReference type="Proteomes" id="UP000642919">
    <property type="component" value="Unassembled WGS sequence"/>
</dbReference>
<proteinExistence type="predicted"/>
<accession>A0A841HEM9</accession>
<reference evidence="1" key="1">
    <citation type="submission" date="2020-08" db="EMBL/GenBank/DDBJ databases">
        <title>Genomic Encyclopedia of Type Strains, Phase IV (KMG-IV): sequencing the most valuable type-strain genomes for metagenomic binning, comparative biology and taxonomic classification.</title>
        <authorList>
            <person name="Goeker M."/>
        </authorList>
    </citation>
    <scope>NUCLEOTIDE SEQUENCE</scope>
    <source>
        <strain evidence="1">DSM 669</strain>
    </source>
</reference>
<evidence type="ECO:0000313" key="2">
    <source>
        <dbReference type="Proteomes" id="UP000642919"/>
    </source>
</evidence>
<dbReference type="AlphaFoldDB" id="A0A841HEM9"/>
<comment type="caution">
    <text evidence="1">The sequence shown here is derived from an EMBL/GenBank/DDBJ whole genome shotgun (WGS) entry which is preliminary data.</text>
</comment>
<dbReference type="EMBL" id="JACHGX010000010">
    <property type="protein sequence ID" value="MBB6090889.1"/>
    <property type="molecule type" value="Genomic_DNA"/>
</dbReference>
<sequence length="36" mass="3678">MSCRLGGRDSVQAIEPCLNAPTAEVVTEAFEAAGLA</sequence>
<evidence type="ECO:0000313" key="1">
    <source>
        <dbReference type="EMBL" id="MBB6090889.1"/>
    </source>
</evidence>